<protein>
    <submittedName>
        <fullName evidence="3">Uncharacterized protein</fullName>
    </submittedName>
</protein>
<keyword evidence="1" id="KW-0175">Coiled coil</keyword>
<feature type="region of interest" description="Disordered" evidence="2">
    <location>
        <begin position="116"/>
        <end position="136"/>
    </location>
</feature>
<dbReference type="Proteomes" id="UP001295684">
    <property type="component" value="Unassembled WGS sequence"/>
</dbReference>
<feature type="coiled-coil region" evidence="1">
    <location>
        <begin position="157"/>
        <end position="191"/>
    </location>
</feature>
<organism evidence="3 4">
    <name type="scientific">Euplotes crassus</name>
    <dbReference type="NCBI Taxonomy" id="5936"/>
    <lineage>
        <taxon>Eukaryota</taxon>
        <taxon>Sar</taxon>
        <taxon>Alveolata</taxon>
        <taxon>Ciliophora</taxon>
        <taxon>Intramacronucleata</taxon>
        <taxon>Spirotrichea</taxon>
        <taxon>Hypotrichia</taxon>
        <taxon>Euplotida</taxon>
        <taxon>Euplotidae</taxon>
        <taxon>Moneuplotes</taxon>
    </lineage>
</organism>
<evidence type="ECO:0000256" key="1">
    <source>
        <dbReference type="SAM" id="Coils"/>
    </source>
</evidence>
<feature type="compositionally biased region" description="Basic residues" evidence="2">
    <location>
        <begin position="16"/>
        <end position="30"/>
    </location>
</feature>
<keyword evidence="4" id="KW-1185">Reference proteome</keyword>
<dbReference type="EMBL" id="CAMPGE010013510">
    <property type="protein sequence ID" value="CAI2372240.1"/>
    <property type="molecule type" value="Genomic_DNA"/>
</dbReference>
<feature type="region of interest" description="Disordered" evidence="2">
    <location>
        <begin position="1"/>
        <end position="35"/>
    </location>
</feature>
<evidence type="ECO:0000256" key="2">
    <source>
        <dbReference type="SAM" id="MobiDB-lite"/>
    </source>
</evidence>
<feature type="coiled-coil region" evidence="1">
    <location>
        <begin position="238"/>
        <end position="277"/>
    </location>
</feature>
<proteinExistence type="predicted"/>
<accession>A0AAD1UUM5</accession>
<name>A0AAD1UUM5_EUPCR</name>
<dbReference type="AlphaFoldDB" id="A0AAD1UUM5"/>
<sequence length="373" mass="43746">MSEQGVNEAKESSLHTFRHGNKKARNKRKDKSVNSIFKSARKQCNNSQINMTYFPSLKLGTQSNNGGISLTNTSKGIDLNRYEPRSHANSPSNLSFTIGEDFGTIPILQRGIVQPKKTNRYKSKKKSDCRDPPLLSLMPEGVAPKLGELNYYSRLNKKEHEYKVQLLQNRIQKLKKEEEKANMKMLQTSERAEQYIKTRNKYYEDQKRLINHRLQVQQDTETKRKDIIKNNDKKKKSMQQLKKMMIEQSKQRKNQQRQEINEALQNKEKELEKEHLDRKIASVAMVKESQISSLKKRMKKNNKYSLSLQNSYYKRYLDDEDQTERNKQKIKKLEAAESKLLDKLQSTMEKQMTMRKTLENLVKSGKPPENSPE</sequence>
<comment type="caution">
    <text evidence="3">The sequence shown here is derived from an EMBL/GenBank/DDBJ whole genome shotgun (WGS) entry which is preliminary data.</text>
</comment>
<reference evidence="3" key="1">
    <citation type="submission" date="2023-07" db="EMBL/GenBank/DDBJ databases">
        <authorList>
            <consortium name="AG Swart"/>
            <person name="Singh M."/>
            <person name="Singh A."/>
            <person name="Seah K."/>
            <person name="Emmerich C."/>
        </authorList>
    </citation>
    <scope>NUCLEOTIDE SEQUENCE</scope>
    <source>
        <strain evidence="3">DP1</strain>
    </source>
</reference>
<evidence type="ECO:0000313" key="3">
    <source>
        <dbReference type="EMBL" id="CAI2372240.1"/>
    </source>
</evidence>
<evidence type="ECO:0000313" key="4">
    <source>
        <dbReference type="Proteomes" id="UP001295684"/>
    </source>
</evidence>
<gene>
    <name evidence="3" type="ORF">ECRASSUSDP1_LOCUS13568</name>
</gene>
<feature type="coiled-coil region" evidence="1">
    <location>
        <begin position="330"/>
        <end position="361"/>
    </location>
</feature>